<dbReference type="CDD" id="cd16449">
    <property type="entry name" value="RING-HC"/>
    <property type="match status" value="1"/>
</dbReference>
<feature type="compositionally biased region" description="Low complexity" evidence="7">
    <location>
        <begin position="180"/>
        <end position="189"/>
    </location>
</feature>
<dbReference type="SMART" id="SM00355">
    <property type="entry name" value="ZnF_C2H2"/>
    <property type="match status" value="2"/>
</dbReference>
<dbReference type="GO" id="GO:0003677">
    <property type="term" value="F:DNA binding"/>
    <property type="evidence" value="ECO:0007669"/>
    <property type="project" value="InterPro"/>
</dbReference>
<dbReference type="SUPFAM" id="SSF57850">
    <property type="entry name" value="RING/U-box"/>
    <property type="match status" value="1"/>
</dbReference>
<dbReference type="PROSITE" id="PS50808">
    <property type="entry name" value="ZF_BED"/>
    <property type="match status" value="1"/>
</dbReference>
<keyword evidence="2" id="KW-0479">Metal-binding</keyword>
<evidence type="ECO:0000256" key="2">
    <source>
        <dbReference type="ARBA" id="ARBA00022723"/>
    </source>
</evidence>
<dbReference type="GO" id="GO:0008270">
    <property type="term" value="F:zinc ion binding"/>
    <property type="evidence" value="ECO:0007669"/>
    <property type="project" value="UniProtKB-KW"/>
</dbReference>
<dbReference type="GO" id="GO:0005634">
    <property type="term" value="C:nucleus"/>
    <property type="evidence" value="ECO:0007669"/>
    <property type="project" value="UniProtKB-SubCell"/>
</dbReference>
<dbReference type="InterPro" id="IPR013083">
    <property type="entry name" value="Znf_RING/FYVE/PHD"/>
</dbReference>
<accession>A0AA39M8Z9</accession>
<dbReference type="SMART" id="SM00184">
    <property type="entry name" value="RING"/>
    <property type="match status" value="1"/>
</dbReference>
<dbReference type="PROSITE" id="PS00518">
    <property type="entry name" value="ZF_RING_1"/>
    <property type="match status" value="1"/>
</dbReference>
<dbReference type="InterPro" id="IPR013087">
    <property type="entry name" value="Znf_C2H2_type"/>
</dbReference>
<dbReference type="Proteomes" id="UP001175271">
    <property type="component" value="Unassembled WGS sequence"/>
</dbReference>
<gene>
    <name evidence="10" type="ORF">QR680_008928</name>
</gene>
<reference evidence="10" key="1">
    <citation type="submission" date="2023-06" db="EMBL/GenBank/DDBJ databases">
        <title>Genomic analysis of the entomopathogenic nematode Steinernema hermaphroditum.</title>
        <authorList>
            <person name="Schwarz E.M."/>
            <person name="Heppert J.K."/>
            <person name="Baniya A."/>
            <person name="Schwartz H.T."/>
            <person name="Tan C.-H."/>
            <person name="Antoshechkin I."/>
            <person name="Sternberg P.W."/>
            <person name="Goodrich-Blair H."/>
            <person name="Dillman A.R."/>
        </authorList>
    </citation>
    <scope>NUCLEOTIDE SEQUENCE</scope>
    <source>
        <strain evidence="10">PS9179</strain>
        <tissue evidence="10">Whole animal</tissue>
    </source>
</reference>
<dbReference type="SUPFAM" id="SSF81995">
    <property type="entry name" value="beta-sandwich domain of Sec23/24"/>
    <property type="match status" value="1"/>
</dbReference>
<evidence type="ECO:0000313" key="10">
    <source>
        <dbReference type="EMBL" id="KAK0424924.1"/>
    </source>
</evidence>
<feature type="region of interest" description="Disordered" evidence="7">
    <location>
        <begin position="161"/>
        <end position="205"/>
    </location>
</feature>
<evidence type="ECO:0000256" key="3">
    <source>
        <dbReference type="ARBA" id="ARBA00022771"/>
    </source>
</evidence>
<dbReference type="InterPro" id="IPR001841">
    <property type="entry name" value="Znf_RING"/>
</dbReference>
<evidence type="ECO:0000259" key="8">
    <source>
        <dbReference type="PROSITE" id="PS50089"/>
    </source>
</evidence>
<dbReference type="EMBL" id="JAUCMV010000001">
    <property type="protein sequence ID" value="KAK0424924.1"/>
    <property type="molecule type" value="Genomic_DNA"/>
</dbReference>
<dbReference type="PROSITE" id="PS00028">
    <property type="entry name" value="ZINC_FINGER_C2H2_1"/>
    <property type="match status" value="2"/>
</dbReference>
<dbReference type="PANTHER" id="PTHR23215">
    <property type="entry name" value="ZINC FINGER PROTEIN 207"/>
    <property type="match status" value="1"/>
</dbReference>
<proteinExistence type="predicted"/>
<evidence type="ECO:0000256" key="6">
    <source>
        <dbReference type="PROSITE-ProRule" id="PRU00175"/>
    </source>
</evidence>
<sequence length="552" mass="61411">MGRKKRKVAKPWCWYCNREFDDEKILIQHQKAKHFKCHICHKKLFTGPGLAIHCMQVHKETIDKIPGALPGRDSAEVEVYGMEGIPEDAVQGEEPAAKMARTGMPPMPTGMMPPAFNGGQAPFGMPPMPGMPPFPMPGMPPMHGMAPFPVPQGMPGIAPFPVGGTGMPPMPPMPPPPMHSGPTTSAPPKKYTPPPPSEDGASTSAAPVSFTFPAYANSVTLGPDGFEVKDLKPNKNLETKTQVIHPDDNISLEERMASILDRGMKDTGDTEYDDLRRRAYAVTGGTEEPTYELKPFGDSYLMVQTVTELRAVDKGHVCLDFLMLRTHCTPEIVFSHKLSLEYFPKAIVYRESVAAALSGRHEPLSLRVGDIIRMELRDVSLRGFDFRVSVRGKVGPWRPFPHPFFFFYVGLRCAPDSYNYRPAQLSALPFACFNGSETIPLRRWLLEEPTECTICCEQRRPAVLIPCRHMICMDCAKKVGKCPFCNEKAWKYVVCVQSFSRCAFPGCGCNQIDMVAQPCNCLIGCEEGAKEYKGDICPVCCRWLKRFVRVFV</sequence>
<keyword evidence="4" id="KW-0862">Zinc</keyword>
<dbReference type="Pfam" id="PF13920">
    <property type="entry name" value="zf-C3HC4_3"/>
    <property type="match status" value="1"/>
</dbReference>
<organism evidence="10 11">
    <name type="scientific">Steinernema hermaphroditum</name>
    <dbReference type="NCBI Taxonomy" id="289476"/>
    <lineage>
        <taxon>Eukaryota</taxon>
        <taxon>Metazoa</taxon>
        <taxon>Ecdysozoa</taxon>
        <taxon>Nematoda</taxon>
        <taxon>Chromadorea</taxon>
        <taxon>Rhabditida</taxon>
        <taxon>Tylenchina</taxon>
        <taxon>Panagrolaimomorpha</taxon>
        <taxon>Strongyloidoidea</taxon>
        <taxon>Steinernematidae</taxon>
        <taxon>Steinernema</taxon>
    </lineage>
</organism>
<dbReference type="InterPro" id="IPR017907">
    <property type="entry name" value="Znf_RING_CS"/>
</dbReference>
<dbReference type="Gene3D" id="3.30.40.10">
    <property type="entry name" value="Zinc/RING finger domain, C3HC4 (zinc finger)"/>
    <property type="match status" value="1"/>
</dbReference>
<dbReference type="PANTHER" id="PTHR23215:SF0">
    <property type="entry name" value="BUB3-INTERACTING AND GLEBS MOTIF-CONTAINING PROTEIN ZNF207"/>
    <property type="match status" value="1"/>
</dbReference>
<evidence type="ECO:0000256" key="4">
    <source>
        <dbReference type="ARBA" id="ARBA00022833"/>
    </source>
</evidence>
<comment type="caution">
    <text evidence="10">The sequence shown here is derived from an EMBL/GenBank/DDBJ whole genome shotgun (WGS) entry which is preliminary data.</text>
</comment>
<evidence type="ECO:0000256" key="7">
    <source>
        <dbReference type="SAM" id="MobiDB-lite"/>
    </source>
</evidence>
<evidence type="ECO:0000313" key="11">
    <source>
        <dbReference type="Proteomes" id="UP001175271"/>
    </source>
</evidence>
<evidence type="ECO:0000256" key="5">
    <source>
        <dbReference type="ARBA" id="ARBA00023242"/>
    </source>
</evidence>
<keyword evidence="11" id="KW-1185">Reference proteome</keyword>
<comment type="subcellular location">
    <subcellularLocation>
        <location evidence="1">Nucleus</location>
    </subcellularLocation>
</comment>
<evidence type="ECO:0000256" key="1">
    <source>
        <dbReference type="ARBA" id="ARBA00004123"/>
    </source>
</evidence>
<dbReference type="InterPro" id="IPR003656">
    <property type="entry name" value="Znf_BED"/>
</dbReference>
<feature type="domain" description="RING-type" evidence="8">
    <location>
        <begin position="452"/>
        <end position="486"/>
    </location>
</feature>
<keyword evidence="3 6" id="KW-0863">Zinc-finger</keyword>
<dbReference type="PROSITE" id="PS50089">
    <property type="entry name" value="ZF_RING_2"/>
    <property type="match status" value="1"/>
</dbReference>
<feature type="domain" description="BED-type" evidence="9">
    <location>
        <begin position="6"/>
        <end position="65"/>
    </location>
</feature>
<evidence type="ECO:0000259" key="9">
    <source>
        <dbReference type="PROSITE" id="PS50808"/>
    </source>
</evidence>
<dbReference type="CDD" id="cd20908">
    <property type="entry name" value="SUF4-like"/>
    <property type="match status" value="1"/>
</dbReference>
<keyword evidence="5" id="KW-0539">Nucleus</keyword>
<name>A0AA39M8Z9_9BILA</name>
<feature type="compositionally biased region" description="Pro residues" evidence="7">
    <location>
        <begin position="168"/>
        <end position="179"/>
    </location>
</feature>
<dbReference type="AlphaFoldDB" id="A0AA39M8Z9"/>
<protein>
    <recommendedName>
        <fullName evidence="12">RING-type domain-containing protein</fullName>
    </recommendedName>
</protein>
<evidence type="ECO:0008006" key="12">
    <source>
        <dbReference type="Google" id="ProtNLM"/>
    </source>
</evidence>